<dbReference type="Pfam" id="PF12023">
    <property type="entry name" value="DUF3511"/>
    <property type="match status" value="1"/>
</dbReference>
<dbReference type="EMBL" id="AUSU01003298">
    <property type="protein sequence ID" value="EPS67101.1"/>
    <property type="molecule type" value="Genomic_DNA"/>
</dbReference>
<dbReference type="Proteomes" id="UP000015453">
    <property type="component" value="Unassembled WGS sequence"/>
</dbReference>
<comment type="caution">
    <text evidence="2">The sequence shown here is derived from an EMBL/GenBank/DDBJ whole genome shotgun (WGS) entry which is preliminary data.</text>
</comment>
<dbReference type="PANTHER" id="PTHR33193:SF71">
    <property type="entry name" value="OS02G0223700 PROTEIN"/>
    <property type="match status" value="1"/>
</dbReference>
<dbReference type="PANTHER" id="PTHR33193">
    <property type="entry name" value="DOMAIN PROTEIN, PUTATIVE (DUF3511)-RELATED"/>
    <property type="match status" value="1"/>
</dbReference>
<keyword evidence="3" id="KW-1185">Reference proteome</keyword>
<dbReference type="InterPro" id="IPR021899">
    <property type="entry name" value="DUF3511"/>
</dbReference>
<evidence type="ECO:0000313" key="3">
    <source>
        <dbReference type="Proteomes" id="UP000015453"/>
    </source>
</evidence>
<feature type="region of interest" description="Disordered" evidence="1">
    <location>
        <begin position="1"/>
        <end position="21"/>
    </location>
</feature>
<name>S8CQE8_9LAMI</name>
<evidence type="ECO:0000313" key="2">
    <source>
        <dbReference type="EMBL" id="EPS67101.1"/>
    </source>
</evidence>
<reference evidence="2 3" key="1">
    <citation type="journal article" date="2013" name="BMC Genomics">
        <title>The miniature genome of a carnivorous plant Genlisea aurea contains a low number of genes and short non-coding sequences.</title>
        <authorList>
            <person name="Leushkin E.V."/>
            <person name="Sutormin R.A."/>
            <person name="Nabieva E.R."/>
            <person name="Penin A.A."/>
            <person name="Kondrashov A.S."/>
            <person name="Logacheva M.D."/>
        </authorList>
    </citation>
    <scope>NUCLEOTIDE SEQUENCE [LARGE SCALE GENOMIC DNA]</scope>
</reference>
<gene>
    <name evidence="2" type="ORF">M569_07679</name>
</gene>
<proteinExistence type="predicted"/>
<organism evidence="2 3">
    <name type="scientific">Genlisea aurea</name>
    <dbReference type="NCBI Taxonomy" id="192259"/>
    <lineage>
        <taxon>Eukaryota</taxon>
        <taxon>Viridiplantae</taxon>
        <taxon>Streptophyta</taxon>
        <taxon>Embryophyta</taxon>
        <taxon>Tracheophyta</taxon>
        <taxon>Spermatophyta</taxon>
        <taxon>Magnoliopsida</taxon>
        <taxon>eudicotyledons</taxon>
        <taxon>Gunneridae</taxon>
        <taxon>Pentapetalae</taxon>
        <taxon>asterids</taxon>
        <taxon>lamiids</taxon>
        <taxon>Lamiales</taxon>
        <taxon>Lentibulariaceae</taxon>
        <taxon>Genlisea</taxon>
    </lineage>
</organism>
<dbReference type="AlphaFoldDB" id="S8CQE8"/>
<sequence length="64" mass="7274">MGFGTKSSQSEGQNDDTPHNRRWAAAFKDPDMQRKKRVASYKVYTVEGKIKGSIKRTLRNGTNE</sequence>
<protein>
    <submittedName>
        <fullName evidence="2">Uncharacterized protein</fullName>
    </submittedName>
</protein>
<feature type="compositionally biased region" description="Polar residues" evidence="1">
    <location>
        <begin position="1"/>
        <end position="12"/>
    </location>
</feature>
<dbReference type="OrthoDB" id="1655903at2759"/>
<evidence type="ECO:0000256" key="1">
    <source>
        <dbReference type="SAM" id="MobiDB-lite"/>
    </source>
</evidence>
<accession>S8CQE8</accession>